<dbReference type="RefSeq" id="WP_003349621.1">
    <property type="nucleotide sequence ID" value="NZ_ADWW01000006.1"/>
</dbReference>
<organism evidence="1 2">
    <name type="scientific">Bacillus methanolicus (strain MGA3 / ATCC 53907)</name>
    <dbReference type="NCBI Taxonomy" id="796606"/>
    <lineage>
        <taxon>Bacteria</taxon>
        <taxon>Bacillati</taxon>
        <taxon>Bacillota</taxon>
        <taxon>Bacilli</taxon>
        <taxon>Bacillales</taxon>
        <taxon>Bacillaceae</taxon>
        <taxon>Bacillus</taxon>
    </lineage>
</organism>
<dbReference type="HOGENOM" id="CLU_070018_1_0_9"/>
<dbReference type="InterPro" id="IPR054845">
    <property type="entry name" value="Exosporium_prot_C"/>
</dbReference>
<dbReference type="EMBL" id="CP007739">
    <property type="protein sequence ID" value="AIE59842.1"/>
    <property type="molecule type" value="Genomic_DNA"/>
</dbReference>
<evidence type="ECO:0008006" key="3">
    <source>
        <dbReference type="Google" id="ProtNLM"/>
    </source>
</evidence>
<dbReference type="KEGG" id="bmet:BMMGA3_07115"/>
<dbReference type="AlphaFoldDB" id="I3DU23"/>
<keyword evidence="2" id="KW-1185">Reference proteome</keyword>
<evidence type="ECO:0000313" key="2">
    <source>
        <dbReference type="Proteomes" id="UP000027602"/>
    </source>
</evidence>
<dbReference type="Proteomes" id="UP000027602">
    <property type="component" value="Chromosome"/>
</dbReference>
<dbReference type="NCBIfam" id="NF045794">
    <property type="entry name" value="CsxC_fam"/>
    <property type="match status" value="1"/>
</dbReference>
<proteinExistence type="predicted"/>
<reference evidence="1 2" key="1">
    <citation type="journal article" date="2015" name="BMC Genomics">
        <title>Transcriptome analysis of thermophilic methylotrophic Bacillus methanolicus MGA3 using RNA-sequencing provides detailed insights into its previously uncharted transcriptional landscape.</title>
        <authorList>
            <person name="Irla M."/>
            <person name="Neshat A."/>
            <person name="Brautaset T."/>
            <person name="Ruckert C."/>
            <person name="Kalinowski J."/>
            <person name="Wendisch V.F."/>
        </authorList>
    </citation>
    <scope>NUCLEOTIDE SEQUENCE [LARGE SCALE GENOMIC DNA]</scope>
    <source>
        <strain evidence="2">MGA3 / ATCC 53907</strain>
    </source>
</reference>
<accession>I3DU23</accession>
<evidence type="ECO:0000313" key="1">
    <source>
        <dbReference type="EMBL" id="AIE59842.1"/>
    </source>
</evidence>
<protein>
    <recommendedName>
        <fullName evidence="3">SipL SPOCS domain-containing protein</fullName>
    </recommendedName>
</protein>
<name>I3DU23_BACMM</name>
<sequence length="265" mass="29568">MKRNTSCGCNDHNHHGCPPQPDCDKARSITSDCVAVPFIGGDEETTVVLTDVELQALVEANIKLPSFARDIKQIRKNVKLTQCKAIPAGGNPNAVKLFVEGVVHKNIQFVEDCNGWVRDFSVEIPFRCHRAVSVFNPPVFPFGEFSVKNNVFERRELAKDGHGADRCTTGSLSFEVFNEPIQCKLLAAAVNQLDTLQDFDNWGRFDKIEEKMEVFLIIKLFQKQQAPFVPPTPFPTPTIGDGSAATFSQPSQLTIFDRFRQIIGQ</sequence>
<dbReference type="eggNOG" id="ENOG5032TRF">
    <property type="taxonomic scope" value="Bacteria"/>
</dbReference>
<dbReference type="STRING" id="796606.BMMGA3_07115"/>
<gene>
    <name evidence="1" type="ORF">BMMGA3_07115</name>
</gene>
<dbReference type="OrthoDB" id="2381017at2"/>